<dbReference type="GeneID" id="18924673"/>
<dbReference type="eggNOG" id="ENOG502RZ6E">
    <property type="taxonomic scope" value="Eukaryota"/>
</dbReference>
<dbReference type="Pfam" id="PF21492">
    <property type="entry name" value="bL31_N"/>
    <property type="match status" value="1"/>
</dbReference>
<evidence type="ECO:0000256" key="1">
    <source>
        <dbReference type="SAM" id="MobiDB-lite"/>
    </source>
</evidence>
<dbReference type="PANTHER" id="PTHR28174:SF1">
    <property type="entry name" value="LARGE RIBOSOMAL SUBUNIT PROTEIN BL31M"/>
    <property type="match status" value="1"/>
</dbReference>
<accession>F4S6F3</accession>
<dbReference type="HOGENOM" id="CLU_1272827_0_0_1"/>
<gene>
    <name evidence="3" type="ORF">MELLADRAFT_112422</name>
</gene>
<dbReference type="RefSeq" id="XP_007416942.1">
    <property type="nucleotide sequence ID" value="XM_007416880.1"/>
</dbReference>
<evidence type="ECO:0000259" key="2">
    <source>
        <dbReference type="Pfam" id="PF21492"/>
    </source>
</evidence>
<dbReference type="AlphaFoldDB" id="F4S6F3"/>
<dbReference type="InterPro" id="IPR034600">
    <property type="entry name" value="Ribosomal_bL31m"/>
</dbReference>
<dbReference type="GO" id="GO:0032543">
    <property type="term" value="P:mitochondrial translation"/>
    <property type="evidence" value="ECO:0007669"/>
    <property type="project" value="InterPro"/>
</dbReference>
<evidence type="ECO:0000313" key="3">
    <source>
        <dbReference type="EMBL" id="EGF99802.1"/>
    </source>
</evidence>
<feature type="region of interest" description="Disordered" evidence="1">
    <location>
        <begin position="107"/>
        <end position="184"/>
    </location>
</feature>
<dbReference type="Gene3D" id="6.20.130.10">
    <property type="match status" value="1"/>
</dbReference>
<organism evidence="4">
    <name type="scientific">Melampsora larici-populina (strain 98AG31 / pathotype 3-4-7)</name>
    <name type="common">Poplar leaf rust fungus</name>
    <dbReference type="NCBI Taxonomy" id="747676"/>
    <lineage>
        <taxon>Eukaryota</taxon>
        <taxon>Fungi</taxon>
        <taxon>Dikarya</taxon>
        <taxon>Basidiomycota</taxon>
        <taxon>Pucciniomycotina</taxon>
        <taxon>Pucciniomycetes</taxon>
        <taxon>Pucciniales</taxon>
        <taxon>Melampsoraceae</taxon>
        <taxon>Melampsora</taxon>
    </lineage>
</organism>
<protein>
    <recommendedName>
        <fullName evidence="2">Ribosomal protein bL31m N-terminal domain-containing protein</fullName>
    </recommendedName>
</protein>
<dbReference type="EMBL" id="GL883154">
    <property type="protein sequence ID" value="EGF99802.1"/>
    <property type="molecule type" value="Genomic_DNA"/>
</dbReference>
<dbReference type="VEuPathDB" id="FungiDB:MELLADRAFT_112422"/>
<sequence length="184" mass="20423">MKRLNLITQSIRSFTSTTTTSSSTPQIVYPTAPIFNRREKRKLRIAYPRPDRSPSILYPQTPARFPNKVTLADGSSITMVTSSPKSNHTLVRDVTNHPLWNPSLAREVADADQSGRVGRFTRRYQNPSSASSSSTSENSKEEEPIGTSTDDLDWMSGNSSHTFYGEGNAKNILGIKKSTSNKKK</sequence>
<feature type="compositionally biased region" description="Low complexity" evidence="1">
    <location>
        <begin position="128"/>
        <end position="137"/>
    </location>
</feature>
<reference evidence="4" key="1">
    <citation type="journal article" date="2011" name="Proc. Natl. Acad. Sci. U.S.A.">
        <title>Obligate biotrophy features unraveled by the genomic analysis of rust fungi.</title>
        <authorList>
            <person name="Duplessis S."/>
            <person name="Cuomo C.A."/>
            <person name="Lin Y.-C."/>
            <person name="Aerts A."/>
            <person name="Tisserant E."/>
            <person name="Veneault-Fourrey C."/>
            <person name="Joly D.L."/>
            <person name="Hacquard S."/>
            <person name="Amselem J."/>
            <person name="Cantarel B.L."/>
            <person name="Chiu R."/>
            <person name="Coutinho P.M."/>
            <person name="Feau N."/>
            <person name="Field M."/>
            <person name="Frey P."/>
            <person name="Gelhaye E."/>
            <person name="Goldberg J."/>
            <person name="Grabherr M.G."/>
            <person name="Kodira C.D."/>
            <person name="Kohler A."/>
            <person name="Kuees U."/>
            <person name="Lindquist E.A."/>
            <person name="Lucas S.M."/>
            <person name="Mago R."/>
            <person name="Mauceli E."/>
            <person name="Morin E."/>
            <person name="Murat C."/>
            <person name="Pangilinan J.L."/>
            <person name="Park R."/>
            <person name="Pearson M."/>
            <person name="Quesneville H."/>
            <person name="Rouhier N."/>
            <person name="Sakthikumar S."/>
            <person name="Salamov A.A."/>
            <person name="Schmutz J."/>
            <person name="Selles B."/>
            <person name="Shapiro H."/>
            <person name="Tanguay P."/>
            <person name="Tuskan G.A."/>
            <person name="Henrissat B."/>
            <person name="Van de Peer Y."/>
            <person name="Rouze P."/>
            <person name="Ellis J.G."/>
            <person name="Dodds P.N."/>
            <person name="Schein J.E."/>
            <person name="Zhong S."/>
            <person name="Hamelin R.C."/>
            <person name="Grigoriev I.V."/>
            <person name="Szabo L.J."/>
            <person name="Martin F."/>
        </authorList>
    </citation>
    <scope>NUCLEOTIDE SEQUENCE [LARGE SCALE GENOMIC DNA]</scope>
    <source>
        <strain evidence="4">98AG31 / pathotype 3-4-7</strain>
    </source>
</reference>
<dbReference type="KEGG" id="mlr:MELLADRAFT_112422"/>
<feature type="domain" description="Ribosomal protein bL31m N-terminal" evidence="2">
    <location>
        <begin position="37"/>
        <end position="103"/>
    </location>
</feature>
<dbReference type="PANTHER" id="PTHR28174">
    <property type="entry name" value="54S RIBOSOMAL PROTEIN L36, MITOCHONDRIAL"/>
    <property type="match status" value="1"/>
</dbReference>
<evidence type="ECO:0000313" key="4">
    <source>
        <dbReference type="Proteomes" id="UP000001072"/>
    </source>
</evidence>
<name>F4S6F3_MELLP</name>
<dbReference type="Proteomes" id="UP000001072">
    <property type="component" value="Unassembled WGS sequence"/>
</dbReference>
<keyword evidence="4" id="KW-1185">Reference proteome</keyword>
<dbReference type="GO" id="GO:0003735">
    <property type="term" value="F:structural constituent of ribosome"/>
    <property type="evidence" value="ECO:0007669"/>
    <property type="project" value="InterPro"/>
</dbReference>
<dbReference type="OrthoDB" id="5587740at2759"/>
<dbReference type="GO" id="GO:0005762">
    <property type="term" value="C:mitochondrial large ribosomal subunit"/>
    <property type="evidence" value="ECO:0007669"/>
    <property type="project" value="InterPro"/>
</dbReference>
<dbReference type="InParanoid" id="F4S6F3"/>
<dbReference type="InterPro" id="IPR048874">
    <property type="entry name" value="Ribosomal_bL31m_N"/>
</dbReference>
<dbReference type="STRING" id="747676.F4S6F3"/>
<proteinExistence type="predicted"/>